<evidence type="ECO:0000313" key="2">
    <source>
        <dbReference type="EMBL" id="KAG6393779.1"/>
    </source>
</evidence>
<keyword evidence="3" id="KW-1185">Reference proteome</keyword>
<sequence length="186" mass="20859">MPKTLRFDPRDAEKEIFFASVYAVVKHHKGWSALLFIGKCRGLRVLGIESCLNLESLEKSAAKLVSLLFLGIDDILVLNGVPSLRDLLIGGETCISFLSQPKLHSSYSAQLEKLVLYFSPREYRVPNVAFDFPQLCSLKRLDVHVHTEGRQSLLFLSSLIKASPQLCEFVIVVSFMADVFNCLVLI</sequence>
<protein>
    <recommendedName>
        <fullName evidence="1">At1g61320/AtMIF1 LRR domain-containing protein</fullName>
    </recommendedName>
</protein>
<dbReference type="Pfam" id="PF23622">
    <property type="entry name" value="LRR_At1g61320_AtMIF1"/>
    <property type="match status" value="1"/>
</dbReference>
<reference evidence="2" key="1">
    <citation type="submission" date="2018-01" db="EMBL/GenBank/DDBJ databases">
        <authorList>
            <person name="Mao J.F."/>
        </authorList>
    </citation>
    <scope>NUCLEOTIDE SEQUENCE</scope>
    <source>
        <strain evidence="2">Huo1</strain>
        <tissue evidence="2">Leaf</tissue>
    </source>
</reference>
<dbReference type="Proteomes" id="UP000298416">
    <property type="component" value="Unassembled WGS sequence"/>
</dbReference>
<proteinExistence type="predicted"/>
<comment type="caution">
    <text evidence="2">The sequence shown here is derived from an EMBL/GenBank/DDBJ whole genome shotgun (WGS) entry which is preliminary data.</text>
</comment>
<accession>A0A8X8Z795</accession>
<evidence type="ECO:0000313" key="3">
    <source>
        <dbReference type="Proteomes" id="UP000298416"/>
    </source>
</evidence>
<dbReference type="AlphaFoldDB" id="A0A8X8Z795"/>
<dbReference type="InterPro" id="IPR055357">
    <property type="entry name" value="LRR_At1g61320_AtMIF1"/>
</dbReference>
<dbReference type="SUPFAM" id="SSF52047">
    <property type="entry name" value="RNI-like"/>
    <property type="match status" value="1"/>
</dbReference>
<dbReference type="EMBL" id="PNBA02000017">
    <property type="protein sequence ID" value="KAG6393779.1"/>
    <property type="molecule type" value="Genomic_DNA"/>
</dbReference>
<gene>
    <name evidence="2" type="ORF">SASPL_144350</name>
</gene>
<name>A0A8X8Z795_SALSN</name>
<reference evidence="2" key="2">
    <citation type="submission" date="2020-08" db="EMBL/GenBank/DDBJ databases">
        <title>Plant Genome Project.</title>
        <authorList>
            <person name="Zhang R.-G."/>
        </authorList>
    </citation>
    <scope>NUCLEOTIDE SEQUENCE</scope>
    <source>
        <strain evidence="2">Huo1</strain>
        <tissue evidence="2">Leaf</tissue>
    </source>
</reference>
<evidence type="ECO:0000259" key="1">
    <source>
        <dbReference type="Pfam" id="PF23622"/>
    </source>
</evidence>
<feature type="domain" description="At1g61320/AtMIF1 LRR" evidence="1">
    <location>
        <begin position="42"/>
        <end position="174"/>
    </location>
</feature>
<organism evidence="2">
    <name type="scientific">Salvia splendens</name>
    <name type="common">Scarlet sage</name>
    <dbReference type="NCBI Taxonomy" id="180675"/>
    <lineage>
        <taxon>Eukaryota</taxon>
        <taxon>Viridiplantae</taxon>
        <taxon>Streptophyta</taxon>
        <taxon>Embryophyta</taxon>
        <taxon>Tracheophyta</taxon>
        <taxon>Spermatophyta</taxon>
        <taxon>Magnoliopsida</taxon>
        <taxon>eudicotyledons</taxon>
        <taxon>Gunneridae</taxon>
        <taxon>Pentapetalae</taxon>
        <taxon>asterids</taxon>
        <taxon>lamiids</taxon>
        <taxon>Lamiales</taxon>
        <taxon>Lamiaceae</taxon>
        <taxon>Nepetoideae</taxon>
        <taxon>Mentheae</taxon>
        <taxon>Salviinae</taxon>
        <taxon>Salvia</taxon>
        <taxon>Salvia subgen. Calosphace</taxon>
        <taxon>core Calosphace</taxon>
    </lineage>
</organism>